<dbReference type="SUPFAM" id="SSF56112">
    <property type="entry name" value="Protein kinase-like (PK-like)"/>
    <property type="match status" value="1"/>
</dbReference>
<dbReference type="RefSeq" id="XP_005836961.1">
    <property type="nucleotide sequence ID" value="XM_005836904.1"/>
</dbReference>
<evidence type="ECO:0000256" key="2">
    <source>
        <dbReference type="ARBA" id="ARBA00022679"/>
    </source>
</evidence>
<dbReference type="InterPro" id="IPR001245">
    <property type="entry name" value="Ser-Thr/Tyr_kinase_cat_dom"/>
</dbReference>
<keyword evidence="12" id="KW-1185">Reference proteome</keyword>
<dbReference type="GO" id="GO:0005524">
    <property type="term" value="F:ATP binding"/>
    <property type="evidence" value="ECO:0007669"/>
    <property type="project" value="UniProtKB-UniRule"/>
</dbReference>
<evidence type="ECO:0000313" key="11">
    <source>
        <dbReference type="EnsemblProtists" id="EKX49981"/>
    </source>
</evidence>
<keyword evidence="2" id="KW-0808">Transferase</keyword>
<feature type="compositionally biased region" description="Basic and acidic residues" evidence="8">
    <location>
        <begin position="57"/>
        <end position="69"/>
    </location>
</feature>
<accession>L1JN14</accession>
<dbReference type="eggNOG" id="KOG0192">
    <property type="taxonomic scope" value="Eukaryota"/>
</dbReference>
<dbReference type="EMBL" id="JH992980">
    <property type="protein sequence ID" value="EKX49981.1"/>
    <property type="molecule type" value="Genomic_DNA"/>
</dbReference>
<dbReference type="PROSITE" id="PS50011">
    <property type="entry name" value="PROTEIN_KINASE_DOM"/>
    <property type="match status" value="1"/>
</dbReference>
<dbReference type="Pfam" id="PF07714">
    <property type="entry name" value="PK_Tyr_Ser-Thr"/>
    <property type="match status" value="1"/>
</dbReference>
<keyword evidence="3 6" id="KW-0547">Nucleotide-binding</keyword>
<reference evidence="12" key="2">
    <citation type="submission" date="2012-11" db="EMBL/GenBank/DDBJ databases">
        <authorList>
            <person name="Kuo A."/>
            <person name="Curtis B.A."/>
            <person name="Tanifuji G."/>
            <person name="Burki F."/>
            <person name="Gruber A."/>
            <person name="Irimia M."/>
            <person name="Maruyama S."/>
            <person name="Arias M.C."/>
            <person name="Ball S.G."/>
            <person name="Gile G.H."/>
            <person name="Hirakawa Y."/>
            <person name="Hopkins J.F."/>
            <person name="Rensing S.A."/>
            <person name="Schmutz J."/>
            <person name="Symeonidi A."/>
            <person name="Elias M."/>
            <person name="Eveleigh R.J."/>
            <person name="Herman E.K."/>
            <person name="Klute M.J."/>
            <person name="Nakayama T."/>
            <person name="Obornik M."/>
            <person name="Reyes-Prieto A."/>
            <person name="Armbrust E.V."/>
            <person name="Aves S.J."/>
            <person name="Beiko R.G."/>
            <person name="Coutinho P."/>
            <person name="Dacks J.B."/>
            <person name="Durnford D.G."/>
            <person name="Fast N.M."/>
            <person name="Green B.R."/>
            <person name="Grisdale C."/>
            <person name="Hempe F."/>
            <person name="Henrissat B."/>
            <person name="Hoppner M.P."/>
            <person name="Ishida K.-I."/>
            <person name="Kim E."/>
            <person name="Koreny L."/>
            <person name="Kroth P.G."/>
            <person name="Liu Y."/>
            <person name="Malik S.-B."/>
            <person name="Maier U.G."/>
            <person name="McRose D."/>
            <person name="Mock T."/>
            <person name="Neilson J.A."/>
            <person name="Onodera N.T."/>
            <person name="Poole A.M."/>
            <person name="Pritham E.J."/>
            <person name="Richards T.A."/>
            <person name="Rocap G."/>
            <person name="Roy S.W."/>
            <person name="Sarai C."/>
            <person name="Schaack S."/>
            <person name="Shirato S."/>
            <person name="Slamovits C.H."/>
            <person name="Spencer D.F."/>
            <person name="Suzuki S."/>
            <person name="Worden A.Z."/>
            <person name="Zauner S."/>
            <person name="Barry K."/>
            <person name="Bell C."/>
            <person name="Bharti A.K."/>
            <person name="Crow J.A."/>
            <person name="Grimwood J."/>
            <person name="Kramer R."/>
            <person name="Lindquist E."/>
            <person name="Lucas S."/>
            <person name="Salamov A."/>
            <person name="McFadden G.I."/>
            <person name="Lane C.E."/>
            <person name="Keeling P.J."/>
            <person name="Gray M.W."/>
            <person name="Grigoriev I.V."/>
            <person name="Archibald J.M."/>
        </authorList>
    </citation>
    <scope>NUCLEOTIDE SEQUENCE</scope>
    <source>
        <strain evidence="12">CCMP2712</strain>
    </source>
</reference>
<dbReference type="PANTHER" id="PTHR44329">
    <property type="entry name" value="SERINE/THREONINE-PROTEIN KINASE TNNI3K-RELATED"/>
    <property type="match status" value="1"/>
</dbReference>
<proteinExistence type="inferred from homology"/>
<reference evidence="10 12" key="1">
    <citation type="journal article" date="2012" name="Nature">
        <title>Algal genomes reveal evolutionary mosaicism and the fate of nucleomorphs.</title>
        <authorList>
            <consortium name="DOE Joint Genome Institute"/>
            <person name="Curtis B.A."/>
            <person name="Tanifuji G."/>
            <person name="Burki F."/>
            <person name="Gruber A."/>
            <person name="Irimia M."/>
            <person name="Maruyama S."/>
            <person name="Arias M.C."/>
            <person name="Ball S.G."/>
            <person name="Gile G.H."/>
            <person name="Hirakawa Y."/>
            <person name="Hopkins J.F."/>
            <person name="Kuo A."/>
            <person name="Rensing S.A."/>
            <person name="Schmutz J."/>
            <person name="Symeonidi A."/>
            <person name="Elias M."/>
            <person name="Eveleigh R.J."/>
            <person name="Herman E.K."/>
            <person name="Klute M.J."/>
            <person name="Nakayama T."/>
            <person name="Obornik M."/>
            <person name="Reyes-Prieto A."/>
            <person name="Armbrust E.V."/>
            <person name="Aves S.J."/>
            <person name="Beiko R.G."/>
            <person name="Coutinho P."/>
            <person name="Dacks J.B."/>
            <person name="Durnford D.G."/>
            <person name="Fast N.M."/>
            <person name="Green B.R."/>
            <person name="Grisdale C.J."/>
            <person name="Hempel F."/>
            <person name="Henrissat B."/>
            <person name="Hoppner M.P."/>
            <person name="Ishida K."/>
            <person name="Kim E."/>
            <person name="Koreny L."/>
            <person name="Kroth P.G."/>
            <person name="Liu Y."/>
            <person name="Malik S.B."/>
            <person name="Maier U.G."/>
            <person name="McRose D."/>
            <person name="Mock T."/>
            <person name="Neilson J.A."/>
            <person name="Onodera N.T."/>
            <person name="Poole A.M."/>
            <person name="Pritham E.J."/>
            <person name="Richards T.A."/>
            <person name="Rocap G."/>
            <person name="Roy S.W."/>
            <person name="Sarai C."/>
            <person name="Schaack S."/>
            <person name="Shirato S."/>
            <person name="Slamovits C.H."/>
            <person name="Spencer D.F."/>
            <person name="Suzuki S."/>
            <person name="Worden A.Z."/>
            <person name="Zauner S."/>
            <person name="Barry K."/>
            <person name="Bell C."/>
            <person name="Bharti A.K."/>
            <person name="Crow J.A."/>
            <person name="Grimwood J."/>
            <person name="Kramer R."/>
            <person name="Lindquist E."/>
            <person name="Lucas S."/>
            <person name="Salamov A."/>
            <person name="McFadden G.I."/>
            <person name="Lane C.E."/>
            <person name="Keeling P.J."/>
            <person name="Gray M.W."/>
            <person name="Grigoriev I.V."/>
            <person name="Archibald J.M."/>
        </authorList>
    </citation>
    <scope>NUCLEOTIDE SEQUENCE</scope>
    <source>
        <strain evidence="10 12">CCMP2712</strain>
    </source>
</reference>
<dbReference type="OrthoDB" id="4062651at2759"/>
<dbReference type="EnsemblProtists" id="EKX49981">
    <property type="protein sequence ID" value="EKX49981"/>
    <property type="gene ID" value="GUITHDRAFT_161993"/>
</dbReference>
<dbReference type="Proteomes" id="UP000011087">
    <property type="component" value="Unassembled WGS sequence"/>
</dbReference>
<dbReference type="CDD" id="cd13999">
    <property type="entry name" value="STKc_MAP3K-like"/>
    <property type="match status" value="1"/>
</dbReference>
<evidence type="ECO:0000256" key="8">
    <source>
        <dbReference type="SAM" id="MobiDB-lite"/>
    </source>
</evidence>
<evidence type="ECO:0000256" key="7">
    <source>
        <dbReference type="RuleBase" id="RU000304"/>
    </source>
</evidence>
<organism evidence="10">
    <name type="scientific">Guillardia theta (strain CCMP2712)</name>
    <name type="common">Cryptophyte</name>
    <dbReference type="NCBI Taxonomy" id="905079"/>
    <lineage>
        <taxon>Eukaryota</taxon>
        <taxon>Cryptophyceae</taxon>
        <taxon>Pyrenomonadales</taxon>
        <taxon>Geminigeraceae</taxon>
        <taxon>Guillardia</taxon>
    </lineage>
</organism>
<dbReference type="InterPro" id="IPR008271">
    <property type="entry name" value="Ser/Thr_kinase_AS"/>
</dbReference>
<evidence type="ECO:0000256" key="4">
    <source>
        <dbReference type="ARBA" id="ARBA00022777"/>
    </source>
</evidence>
<comment type="similarity">
    <text evidence="7">Belongs to the protein kinase superfamily.</text>
</comment>
<evidence type="ECO:0000256" key="3">
    <source>
        <dbReference type="ARBA" id="ARBA00022741"/>
    </source>
</evidence>
<reference evidence="11" key="3">
    <citation type="submission" date="2015-06" db="UniProtKB">
        <authorList>
            <consortium name="EnsemblProtists"/>
        </authorList>
    </citation>
    <scope>IDENTIFICATION</scope>
</reference>
<evidence type="ECO:0000313" key="10">
    <source>
        <dbReference type="EMBL" id="EKX49981.1"/>
    </source>
</evidence>
<dbReference type="GO" id="GO:0004674">
    <property type="term" value="F:protein serine/threonine kinase activity"/>
    <property type="evidence" value="ECO:0007669"/>
    <property type="project" value="UniProtKB-KW"/>
</dbReference>
<feature type="compositionally biased region" description="Polar residues" evidence="8">
    <location>
        <begin position="38"/>
        <end position="47"/>
    </location>
</feature>
<evidence type="ECO:0000256" key="5">
    <source>
        <dbReference type="ARBA" id="ARBA00022840"/>
    </source>
</evidence>
<evidence type="ECO:0000313" key="12">
    <source>
        <dbReference type="Proteomes" id="UP000011087"/>
    </source>
</evidence>
<dbReference type="PROSITE" id="PS00107">
    <property type="entry name" value="PROTEIN_KINASE_ATP"/>
    <property type="match status" value="1"/>
</dbReference>
<dbReference type="Gene3D" id="1.10.510.10">
    <property type="entry name" value="Transferase(Phosphotransferase) domain 1"/>
    <property type="match status" value="1"/>
</dbReference>
<keyword evidence="4" id="KW-0418">Kinase</keyword>
<feature type="compositionally biased region" description="Low complexity" evidence="8">
    <location>
        <begin position="15"/>
        <end position="37"/>
    </location>
</feature>
<keyword evidence="1 7" id="KW-0723">Serine/threonine-protein kinase</keyword>
<dbReference type="SMART" id="SM00220">
    <property type="entry name" value="S_TKc"/>
    <property type="match status" value="1"/>
</dbReference>
<dbReference type="InterPro" id="IPR011009">
    <property type="entry name" value="Kinase-like_dom_sf"/>
</dbReference>
<dbReference type="HOGENOM" id="CLU_000288_7_35_1"/>
<dbReference type="GeneID" id="17306684"/>
<evidence type="ECO:0000259" key="9">
    <source>
        <dbReference type="PROSITE" id="PS50011"/>
    </source>
</evidence>
<dbReference type="InterPro" id="IPR051681">
    <property type="entry name" value="Ser/Thr_Kinases-Pseudokinases"/>
</dbReference>
<dbReference type="FunFam" id="3.30.200.20:FF:000180">
    <property type="entry name" value="serine/threonine-protein kinase STY46-like"/>
    <property type="match status" value="1"/>
</dbReference>
<dbReference type="PANTHER" id="PTHR44329:SF140">
    <property type="entry name" value="INACTIVE PROTEIN TYROSINE KINASE PTKL"/>
    <property type="match status" value="1"/>
</dbReference>
<keyword evidence="5 6" id="KW-0067">ATP-binding</keyword>
<dbReference type="STRING" id="905079.L1JN14"/>
<dbReference type="OMA" id="CWSGDIH"/>
<feature type="region of interest" description="Disordered" evidence="8">
    <location>
        <begin position="1"/>
        <end position="73"/>
    </location>
</feature>
<dbReference type="KEGG" id="gtt:GUITHDRAFT_161993"/>
<evidence type="ECO:0000256" key="1">
    <source>
        <dbReference type="ARBA" id="ARBA00022527"/>
    </source>
</evidence>
<feature type="domain" description="Protein kinase" evidence="9">
    <location>
        <begin position="127"/>
        <end position="403"/>
    </location>
</feature>
<gene>
    <name evidence="10" type="ORF">GUITHDRAFT_161993</name>
</gene>
<name>L1JN14_GUITC</name>
<dbReference type="Gene3D" id="3.30.200.20">
    <property type="entry name" value="Phosphorylase Kinase, domain 1"/>
    <property type="match status" value="1"/>
</dbReference>
<dbReference type="InterPro" id="IPR000719">
    <property type="entry name" value="Prot_kinase_dom"/>
</dbReference>
<dbReference type="AlphaFoldDB" id="L1JN14"/>
<evidence type="ECO:0000256" key="6">
    <source>
        <dbReference type="PROSITE-ProRule" id="PRU10141"/>
    </source>
</evidence>
<feature type="binding site" evidence="6">
    <location>
        <position position="154"/>
    </location>
    <ligand>
        <name>ATP</name>
        <dbReference type="ChEBI" id="CHEBI:30616"/>
    </ligand>
</feature>
<sequence length="418" mass="46802">MGADTEPISIVTVGSKNCSPTSSSKSSKLSLDISIKTMSESQRSNVKTEGEDTTDSEPSRKKDDSHLSLDEDEEMKQLASAHLKNMSDPVGPGMKKSTSAEILNHYSQQPIHVRSRAEQWELPRSEIQLNAKLGEGDGGVIYYAHWRGLDVVAKMLKTESDHGSTMDGAVARADLINEISVLSRLRHPNLVMFLGACTIKEPLIILNEYLSGGNLEDYLASKRKERGGKPWQPPPKQVLRWSMELARALCFLHNCNPVVIHRDLKPANLLLNEDCHLKVGDFGLSKLKDLQKVAGTYRMTGKTGSMRYMAPEVFLDNPQYDEKVDIYSCGFIMWYITLGERPFDKVPAQVVAEKASKNDLRPNLEPIIQVAGNEFASLIEQSWHKEPNLRPSASELVDKLEELQQQLQDTKKKKCIIM</sequence>
<dbReference type="InterPro" id="IPR017441">
    <property type="entry name" value="Protein_kinase_ATP_BS"/>
</dbReference>
<protein>
    <recommendedName>
        <fullName evidence="9">Protein kinase domain-containing protein</fullName>
    </recommendedName>
</protein>
<dbReference type="PaxDb" id="55529-EKX49981"/>
<dbReference type="PROSITE" id="PS00108">
    <property type="entry name" value="PROTEIN_KINASE_ST"/>
    <property type="match status" value="1"/>
</dbReference>